<comment type="caution">
    <text evidence="5">Lacks conserved residue(s) required for the propagation of feature annotation.</text>
</comment>
<dbReference type="Gene3D" id="1.10.8.10">
    <property type="entry name" value="DNA helicase RuvA subunit, C-terminal domain"/>
    <property type="match status" value="1"/>
</dbReference>
<dbReference type="RefSeq" id="WP_190293860.1">
    <property type="nucleotide sequence ID" value="NZ_JABFCZ010000031.1"/>
</dbReference>
<dbReference type="PROSITE" id="PS00092">
    <property type="entry name" value="N6_MTASE"/>
    <property type="match status" value="1"/>
</dbReference>
<feature type="domain" description="Release factor glutamine methyltransferase N-terminal" evidence="7">
    <location>
        <begin position="6"/>
        <end position="75"/>
    </location>
</feature>
<dbReference type="GO" id="GO:0032259">
    <property type="term" value="P:methylation"/>
    <property type="evidence" value="ECO:0007669"/>
    <property type="project" value="UniProtKB-KW"/>
</dbReference>
<feature type="binding site" evidence="5">
    <location>
        <position position="143"/>
    </location>
    <ligand>
        <name>S-adenosyl-L-methionine</name>
        <dbReference type="ChEBI" id="CHEBI:59789"/>
    </ligand>
</feature>
<dbReference type="NCBIfam" id="TIGR03534">
    <property type="entry name" value="RF_mod_PrmC"/>
    <property type="match status" value="1"/>
</dbReference>
<feature type="binding site" evidence="5">
    <location>
        <position position="186"/>
    </location>
    <ligand>
        <name>S-adenosyl-L-methionine</name>
        <dbReference type="ChEBI" id="CHEBI:59789"/>
    </ligand>
</feature>
<evidence type="ECO:0000259" key="7">
    <source>
        <dbReference type="Pfam" id="PF17827"/>
    </source>
</evidence>
<dbReference type="Pfam" id="PF05175">
    <property type="entry name" value="MTS"/>
    <property type="match status" value="1"/>
</dbReference>
<dbReference type="InterPro" id="IPR007848">
    <property type="entry name" value="Small_mtfrase_dom"/>
</dbReference>
<dbReference type="PANTHER" id="PTHR18895">
    <property type="entry name" value="HEMK METHYLTRANSFERASE"/>
    <property type="match status" value="1"/>
</dbReference>
<dbReference type="SUPFAM" id="SSF53335">
    <property type="entry name" value="S-adenosyl-L-methionine-dependent methyltransferases"/>
    <property type="match status" value="1"/>
</dbReference>
<comment type="function">
    <text evidence="5">Methylates the class 1 translation termination release factors RF1/PrfA and RF2/PrfB on the glutamine residue of the universally conserved GGQ motif.</text>
</comment>
<dbReference type="InterPro" id="IPR002052">
    <property type="entry name" value="DNA_methylase_N6_adenine_CS"/>
</dbReference>
<dbReference type="EC" id="2.1.1.297" evidence="5"/>
<comment type="caution">
    <text evidence="8">The sequence shown here is derived from an EMBL/GenBank/DDBJ whole genome shotgun (WGS) entry which is preliminary data.</text>
</comment>
<dbReference type="InterPro" id="IPR050320">
    <property type="entry name" value="N5-glutamine_MTase"/>
</dbReference>
<keyword evidence="1 5" id="KW-0489">Methyltransferase</keyword>
<dbReference type="InterPro" id="IPR029063">
    <property type="entry name" value="SAM-dependent_MTases_sf"/>
</dbReference>
<dbReference type="EMBL" id="JABFCZ010000031">
    <property type="protein sequence ID" value="MBD1549175.1"/>
    <property type="molecule type" value="Genomic_DNA"/>
</dbReference>
<organism evidence="8 9">
    <name type="scientific">Roseibium aggregatum</name>
    <dbReference type="NCBI Taxonomy" id="187304"/>
    <lineage>
        <taxon>Bacteria</taxon>
        <taxon>Pseudomonadati</taxon>
        <taxon>Pseudomonadota</taxon>
        <taxon>Alphaproteobacteria</taxon>
        <taxon>Hyphomicrobiales</taxon>
        <taxon>Stappiaceae</taxon>
        <taxon>Roseibium</taxon>
    </lineage>
</organism>
<evidence type="ECO:0000256" key="4">
    <source>
        <dbReference type="ARBA" id="ARBA00048391"/>
    </source>
</evidence>
<feature type="binding site" evidence="5">
    <location>
        <begin position="120"/>
        <end position="124"/>
    </location>
    <ligand>
        <name>S-adenosyl-L-methionine</name>
        <dbReference type="ChEBI" id="CHEBI:59789"/>
    </ligand>
</feature>
<dbReference type="Pfam" id="PF17827">
    <property type="entry name" value="PrmC_N"/>
    <property type="match status" value="1"/>
</dbReference>
<dbReference type="Proteomes" id="UP000598467">
    <property type="component" value="Unassembled WGS sequence"/>
</dbReference>
<keyword evidence="3 5" id="KW-0949">S-adenosyl-L-methionine</keyword>
<dbReference type="HAMAP" id="MF_02126">
    <property type="entry name" value="RF_methyltr_PrmC"/>
    <property type="match status" value="1"/>
</dbReference>
<evidence type="ECO:0000259" key="6">
    <source>
        <dbReference type="Pfam" id="PF05175"/>
    </source>
</evidence>
<protein>
    <recommendedName>
        <fullName evidence="5">Release factor glutamine methyltransferase</fullName>
        <shortName evidence="5">RF MTase</shortName>
        <ecNumber evidence="5">2.1.1.297</ecNumber>
    </recommendedName>
    <alternativeName>
        <fullName evidence="5">N5-glutamine methyltransferase PrmC</fullName>
    </alternativeName>
    <alternativeName>
        <fullName evidence="5">Protein-(glutamine-N5) MTase PrmC</fullName>
    </alternativeName>
    <alternativeName>
        <fullName evidence="5">Protein-glutamine N-methyltransferase PrmC</fullName>
    </alternativeName>
</protein>
<dbReference type="InterPro" id="IPR004556">
    <property type="entry name" value="HemK-like"/>
</dbReference>
<evidence type="ECO:0000313" key="8">
    <source>
        <dbReference type="EMBL" id="MBD1549175.1"/>
    </source>
</evidence>
<dbReference type="AlphaFoldDB" id="A0A926S880"/>
<dbReference type="GO" id="GO:0102559">
    <property type="term" value="F:peptide chain release factor N(5)-glutamine methyltransferase activity"/>
    <property type="evidence" value="ECO:0007669"/>
    <property type="project" value="UniProtKB-EC"/>
</dbReference>
<feature type="domain" description="Methyltransferase small" evidence="6">
    <location>
        <begin position="112"/>
        <end position="191"/>
    </location>
</feature>
<gene>
    <name evidence="5 8" type="primary">prmC</name>
    <name evidence="8" type="ORF">HK439_23185</name>
</gene>
<accession>A0A926S880</accession>
<dbReference type="GO" id="GO:0003676">
    <property type="term" value="F:nucleic acid binding"/>
    <property type="evidence" value="ECO:0007669"/>
    <property type="project" value="InterPro"/>
</dbReference>
<evidence type="ECO:0000313" key="9">
    <source>
        <dbReference type="Proteomes" id="UP000598467"/>
    </source>
</evidence>
<sequence>MKIGALVREIRDRFRDKGLETADLDARLLVADALDMDVSAVILHADDEASEDACGKARVHCEKRLSGMPVGRILGRREFWGLELGLNAETLEPRPDTETLVEAVLARTPRDAAFAFADIGTGTGAIAIALLSERANAFGLAVDISGTALTCAAENAARLGVGRRLLCVQGDYCAALGSGFDWIVSNPPYIRTAVIEGLGAEVREHDPRRALDGGGDGLDAYRSIVEQSASCLNVNGRIALEIGFDQAESVASLLGEYGFFDIEIIHDLAGNDRVLVAKRNKIRPF</sequence>
<keyword evidence="2 5" id="KW-0808">Transferase</keyword>
<evidence type="ECO:0000256" key="2">
    <source>
        <dbReference type="ARBA" id="ARBA00022679"/>
    </source>
</evidence>
<comment type="similarity">
    <text evidence="5">Belongs to the protein N5-glutamine methyltransferase family. PrmC subfamily.</text>
</comment>
<evidence type="ECO:0000256" key="1">
    <source>
        <dbReference type="ARBA" id="ARBA00022603"/>
    </source>
</evidence>
<dbReference type="InterPro" id="IPR019874">
    <property type="entry name" value="RF_methyltr_PrmC"/>
</dbReference>
<name>A0A926S880_9HYPH</name>
<dbReference type="InterPro" id="IPR040758">
    <property type="entry name" value="PrmC_N"/>
</dbReference>
<dbReference type="NCBIfam" id="TIGR00536">
    <property type="entry name" value="hemK_fam"/>
    <property type="match status" value="1"/>
</dbReference>
<feature type="binding site" evidence="5">
    <location>
        <begin position="186"/>
        <end position="189"/>
    </location>
    <ligand>
        <name>substrate</name>
    </ligand>
</feature>
<proteinExistence type="inferred from homology"/>
<evidence type="ECO:0000256" key="5">
    <source>
        <dbReference type="HAMAP-Rule" id="MF_02126"/>
    </source>
</evidence>
<comment type="catalytic activity">
    <reaction evidence="4 5">
        <text>L-glutaminyl-[peptide chain release factor] + S-adenosyl-L-methionine = N(5)-methyl-L-glutaminyl-[peptide chain release factor] + S-adenosyl-L-homocysteine + H(+)</text>
        <dbReference type="Rhea" id="RHEA:42896"/>
        <dbReference type="Rhea" id="RHEA-COMP:10271"/>
        <dbReference type="Rhea" id="RHEA-COMP:10272"/>
        <dbReference type="ChEBI" id="CHEBI:15378"/>
        <dbReference type="ChEBI" id="CHEBI:30011"/>
        <dbReference type="ChEBI" id="CHEBI:57856"/>
        <dbReference type="ChEBI" id="CHEBI:59789"/>
        <dbReference type="ChEBI" id="CHEBI:61891"/>
        <dbReference type="EC" id="2.1.1.297"/>
    </reaction>
</comment>
<reference evidence="8" key="1">
    <citation type="submission" date="2020-05" db="EMBL/GenBank/DDBJ databases">
        <title>Identification of trans-AT polyketide cluster in two marine bacteria, producers of a novel glutaramide-containing polyketide sesbanimide D and analogs.</title>
        <authorList>
            <person name="Kacar D."/>
            <person name="Rodriguez P."/>
            <person name="Canedo L."/>
            <person name="Gonzalez E."/>
            <person name="Galan B."/>
            <person name="De La Calle F."/>
            <person name="Garcia J.L."/>
        </authorList>
    </citation>
    <scope>NUCLEOTIDE SEQUENCE</scope>
    <source>
        <strain evidence="8">PHM038</strain>
    </source>
</reference>
<dbReference type="Gene3D" id="3.40.50.150">
    <property type="entry name" value="Vaccinia Virus protein VP39"/>
    <property type="match status" value="1"/>
</dbReference>
<dbReference type="PANTHER" id="PTHR18895:SF74">
    <property type="entry name" value="MTRF1L RELEASE FACTOR GLUTAMINE METHYLTRANSFERASE"/>
    <property type="match status" value="1"/>
</dbReference>
<evidence type="ECO:0000256" key="3">
    <source>
        <dbReference type="ARBA" id="ARBA00022691"/>
    </source>
</evidence>